<evidence type="ECO:0000313" key="2">
    <source>
        <dbReference type="Proteomes" id="UP001283361"/>
    </source>
</evidence>
<dbReference type="EMBL" id="JAWDGP010005075">
    <property type="protein sequence ID" value="KAK3759811.1"/>
    <property type="molecule type" value="Genomic_DNA"/>
</dbReference>
<organism evidence="1 2">
    <name type="scientific">Elysia crispata</name>
    <name type="common">lettuce slug</name>
    <dbReference type="NCBI Taxonomy" id="231223"/>
    <lineage>
        <taxon>Eukaryota</taxon>
        <taxon>Metazoa</taxon>
        <taxon>Spiralia</taxon>
        <taxon>Lophotrochozoa</taxon>
        <taxon>Mollusca</taxon>
        <taxon>Gastropoda</taxon>
        <taxon>Heterobranchia</taxon>
        <taxon>Euthyneura</taxon>
        <taxon>Panpulmonata</taxon>
        <taxon>Sacoglossa</taxon>
        <taxon>Placobranchoidea</taxon>
        <taxon>Plakobranchidae</taxon>
        <taxon>Elysia</taxon>
    </lineage>
</organism>
<sequence length="71" mass="7935">MILITLTVMYNLGDDSYEKLMEAKSPSITLTWFFYFHFIPRRTTSSKRPVGPDSLGIPCRDECAGASDGSV</sequence>
<proteinExistence type="predicted"/>
<keyword evidence="2" id="KW-1185">Reference proteome</keyword>
<reference evidence="1" key="1">
    <citation type="journal article" date="2023" name="G3 (Bethesda)">
        <title>A reference genome for the long-term kleptoplast-retaining sea slug Elysia crispata morphotype clarki.</title>
        <authorList>
            <person name="Eastman K.E."/>
            <person name="Pendleton A.L."/>
            <person name="Shaikh M.A."/>
            <person name="Suttiyut T."/>
            <person name="Ogas R."/>
            <person name="Tomko P."/>
            <person name="Gavelis G."/>
            <person name="Widhalm J.R."/>
            <person name="Wisecaver J.H."/>
        </authorList>
    </citation>
    <scope>NUCLEOTIDE SEQUENCE</scope>
    <source>
        <strain evidence="1">ECLA1</strain>
    </source>
</reference>
<gene>
    <name evidence="1" type="ORF">RRG08_041764</name>
</gene>
<protein>
    <submittedName>
        <fullName evidence="1">Uncharacterized protein</fullName>
    </submittedName>
</protein>
<evidence type="ECO:0000313" key="1">
    <source>
        <dbReference type="EMBL" id="KAK3759811.1"/>
    </source>
</evidence>
<name>A0AAE1D751_9GAST</name>
<dbReference type="Proteomes" id="UP001283361">
    <property type="component" value="Unassembled WGS sequence"/>
</dbReference>
<accession>A0AAE1D751</accession>
<dbReference type="AlphaFoldDB" id="A0AAE1D751"/>
<comment type="caution">
    <text evidence="1">The sequence shown here is derived from an EMBL/GenBank/DDBJ whole genome shotgun (WGS) entry which is preliminary data.</text>
</comment>